<feature type="region of interest" description="Disordered" evidence="1">
    <location>
        <begin position="1"/>
        <end position="27"/>
    </location>
</feature>
<comment type="caution">
    <text evidence="2">The sequence shown here is derived from an EMBL/GenBank/DDBJ whole genome shotgun (WGS) entry which is preliminary data.</text>
</comment>
<accession>A0A9P6GGC5</accession>
<proteinExistence type="predicted"/>
<reference evidence="2" key="1">
    <citation type="journal article" date="2020" name="Mol. Plant Microbe Interact.">
        <title>Genome Sequence of the Biocontrol Agent Coniothyrium minitans strain Conio (IMI 134523).</title>
        <authorList>
            <person name="Patel D."/>
            <person name="Shittu T.A."/>
            <person name="Baroncelli R."/>
            <person name="Muthumeenakshi S."/>
            <person name="Osborne T.H."/>
            <person name="Janganan T.K."/>
            <person name="Sreenivasaprasad S."/>
        </authorList>
    </citation>
    <scope>NUCLEOTIDE SEQUENCE</scope>
    <source>
        <strain evidence="2">Conio</strain>
    </source>
</reference>
<sequence length="370" mass="41730">MSSCPTVYHYTTPPLRPADPPTPPPTEKPYVQAHRVVALFRRKEAGELRVQEPLTEFQLAPGEFAEIERLLGQNETLQGYTKDKIRYDYDSETHRLVVRMPTAVHELFIARVEDAISNQLEPIRDGSDNAAAFARMLYPARSTEIFFPDDNDPATTKAKREPDTSFWHEDARYPGVIIEVAYSQRKERLDRLAESYILDSDASVQVVIGLAVDCGKNGSRRATLSVWRPKLHQTADGPELLVVRDVVDAAFRDETGNATDHPGIQLRLSDFACQELTNGIIGDSERHISISAQELCQHLATAEDKTRRENSLVQHSLPSGIRKRKRSETPSDRMASDDEAKYATDEQRVEKRLAIEDSDYHDTSITSLSE</sequence>
<feature type="compositionally biased region" description="Pro residues" evidence="1">
    <location>
        <begin position="14"/>
        <end position="27"/>
    </location>
</feature>
<gene>
    <name evidence="2" type="ORF">PMIN01_08238</name>
</gene>
<keyword evidence="3" id="KW-1185">Reference proteome</keyword>
<evidence type="ECO:0008006" key="4">
    <source>
        <dbReference type="Google" id="ProtNLM"/>
    </source>
</evidence>
<feature type="compositionally biased region" description="Basic and acidic residues" evidence="1">
    <location>
        <begin position="327"/>
        <end position="362"/>
    </location>
</feature>
<organism evidence="2 3">
    <name type="scientific">Paraphaeosphaeria minitans</name>
    <dbReference type="NCBI Taxonomy" id="565426"/>
    <lineage>
        <taxon>Eukaryota</taxon>
        <taxon>Fungi</taxon>
        <taxon>Dikarya</taxon>
        <taxon>Ascomycota</taxon>
        <taxon>Pezizomycotina</taxon>
        <taxon>Dothideomycetes</taxon>
        <taxon>Pleosporomycetidae</taxon>
        <taxon>Pleosporales</taxon>
        <taxon>Massarineae</taxon>
        <taxon>Didymosphaeriaceae</taxon>
        <taxon>Paraphaeosphaeria</taxon>
    </lineage>
</organism>
<dbReference type="AlphaFoldDB" id="A0A9P6GGC5"/>
<protein>
    <recommendedName>
        <fullName evidence="4">Restriction endonuclease domain-containing protein</fullName>
    </recommendedName>
</protein>
<feature type="region of interest" description="Disordered" evidence="1">
    <location>
        <begin position="303"/>
        <end position="370"/>
    </location>
</feature>
<dbReference type="Proteomes" id="UP000756921">
    <property type="component" value="Unassembled WGS sequence"/>
</dbReference>
<dbReference type="EMBL" id="WJXW01000008">
    <property type="protein sequence ID" value="KAF9733895.1"/>
    <property type="molecule type" value="Genomic_DNA"/>
</dbReference>
<evidence type="ECO:0000256" key="1">
    <source>
        <dbReference type="SAM" id="MobiDB-lite"/>
    </source>
</evidence>
<evidence type="ECO:0000313" key="3">
    <source>
        <dbReference type="Proteomes" id="UP000756921"/>
    </source>
</evidence>
<dbReference type="OrthoDB" id="3485856at2759"/>
<evidence type="ECO:0000313" key="2">
    <source>
        <dbReference type="EMBL" id="KAF9733895.1"/>
    </source>
</evidence>
<name>A0A9P6GGC5_9PLEO</name>